<evidence type="ECO:0000256" key="6">
    <source>
        <dbReference type="ARBA" id="ARBA00022806"/>
    </source>
</evidence>
<gene>
    <name evidence="15" type="ORF">AK830_g10064</name>
</gene>
<evidence type="ECO:0000256" key="9">
    <source>
        <dbReference type="PROSITE-ProRule" id="PRU00175"/>
    </source>
</evidence>
<dbReference type="InterPro" id="IPR049730">
    <property type="entry name" value="SNF2/RAD54-like_C"/>
</dbReference>
<dbReference type="Gene3D" id="3.30.40.10">
    <property type="entry name" value="Zinc/RING finger domain, C3HC4 (zinc finger)"/>
    <property type="match status" value="1"/>
</dbReference>
<comment type="similarity">
    <text evidence="1">Belongs to the SNF2/RAD54 helicase family.</text>
</comment>
<dbReference type="InterPro" id="IPR000330">
    <property type="entry name" value="SNF2_N"/>
</dbReference>
<keyword evidence="10" id="KW-0175">Coiled coil</keyword>
<evidence type="ECO:0000256" key="10">
    <source>
        <dbReference type="SAM" id="Coils"/>
    </source>
</evidence>
<keyword evidence="16" id="KW-1185">Reference proteome</keyword>
<evidence type="ECO:0000256" key="4">
    <source>
        <dbReference type="ARBA" id="ARBA00022771"/>
    </source>
</evidence>
<dbReference type="EMBL" id="LKCW01000201">
    <property type="protein sequence ID" value="KPM36502.1"/>
    <property type="molecule type" value="Genomic_DNA"/>
</dbReference>
<feature type="compositionally biased region" description="Acidic residues" evidence="11">
    <location>
        <begin position="900"/>
        <end position="926"/>
    </location>
</feature>
<dbReference type="SMART" id="SM00490">
    <property type="entry name" value="HELICc"/>
    <property type="match status" value="1"/>
</dbReference>
<evidence type="ECO:0000256" key="11">
    <source>
        <dbReference type="SAM" id="MobiDB-lite"/>
    </source>
</evidence>
<evidence type="ECO:0000256" key="5">
    <source>
        <dbReference type="ARBA" id="ARBA00022801"/>
    </source>
</evidence>
<dbReference type="GO" id="GO:0008094">
    <property type="term" value="F:ATP-dependent activity, acting on DNA"/>
    <property type="evidence" value="ECO:0007669"/>
    <property type="project" value="TreeGrafter"/>
</dbReference>
<keyword evidence="8" id="KW-0067">ATP-binding</keyword>
<dbReference type="Proteomes" id="UP000050424">
    <property type="component" value="Unassembled WGS sequence"/>
</dbReference>
<evidence type="ECO:0000256" key="2">
    <source>
        <dbReference type="ARBA" id="ARBA00022723"/>
    </source>
</evidence>
<dbReference type="InterPro" id="IPR001841">
    <property type="entry name" value="Znf_RING"/>
</dbReference>
<reference evidence="15 16" key="1">
    <citation type="submission" date="2015-09" db="EMBL/GenBank/DDBJ databases">
        <title>Draft genome of a European isolate of the apple canker pathogen Neonectria ditissima.</title>
        <authorList>
            <person name="Gomez-Cortecero A."/>
            <person name="Harrison R.J."/>
            <person name="Armitage A.D."/>
        </authorList>
    </citation>
    <scope>NUCLEOTIDE SEQUENCE [LARGE SCALE GENOMIC DNA]</scope>
    <source>
        <strain evidence="15 16">R09/05</strain>
    </source>
</reference>
<evidence type="ECO:0000313" key="16">
    <source>
        <dbReference type="Proteomes" id="UP000050424"/>
    </source>
</evidence>
<evidence type="ECO:0000313" key="15">
    <source>
        <dbReference type="EMBL" id="KPM36502.1"/>
    </source>
</evidence>
<evidence type="ECO:0000256" key="8">
    <source>
        <dbReference type="ARBA" id="ARBA00022840"/>
    </source>
</evidence>
<feature type="region of interest" description="Disordered" evidence="11">
    <location>
        <begin position="318"/>
        <end position="366"/>
    </location>
</feature>
<feature type="region of interest" description="Disordered" evidence="11">
    <location>
        <begin position="900"/>
        <end position="969"/>
    </location>
</feature>
<dbReference type="GO" id="GO:0005524">
    <property type="term" value="F:ATP binding"/>
    <property type="evidence" value="ECO:0007669"/>
    <property type="project" value="UniProtKB-KW"/>
</dbReference>
<evidence type="ECO:0000259" key="12">
    <source>
        <dbReference type="PROSITE" id="PS50089"/>
    </source>
</evidence>
<accession>A0A0P7BB62</accession>
<feature type="compositionally biased region" description="Basic and acidic residues" evidence="11">
    <location>
        <begin position="944"/>
        <end position="957"/>
    </location>
</feature>
<protein>
    <recommendedName>
        <fullName evidence="17">ATP-dependent helicase C23E6.02</fullName>
    </recommendedName>
</protein>
<dbReference type="GO" id="GO:0008270">
    <property type="term" value="F:zinc ion binding"/>
    <property type="evidence" value="ECO:0007669"/>
    <property type="project" value="UniProtKB-KW"/>
</dbReference>
<dbReference type="GO" id="GO:0005737">
    <property type="term" value="C:cytoplasm"/>
    <property type="evidence" value="ECO:0007669"/>
    <property type="project" value="TreeGrafter"/>
</dbReference>
<dbReference type="InterPro" id="IPR038718">
    <property type="entry name" value="SNF2-like_sf"/>
</dbReference>
<feature type="compositionally biased region" description="Basic residues" evidence="11">
    <location>
        <begin position="958"/>
        <end position="968"/>
    </location>
</feature>
<keyword evidence="7" id="KW-0862">Zinc</keyword>
<dbReference type="SUPFAM" id="SSF57850">
    <property type="entry name" value="RING/U-box"/>
    <property type="match status" value="1"/>
</dbReference>
<dbReference type="AlphaFoldDB" id="A0A0P7BB62"/>
<dbReference type="Pfam" id="PF00176">
    <property type="entry name" value="SNF2-rel_dom"/>
    <property type="match status" value="1"/>
</dbReference>
<dbReference type="SMART" id="SM00184">
    <property type="entry name" value="RING"/>
    <property type="match status" value="1"/>
</dbReference>
<dbReference type="GO" id="GO:0016787">
    <property type="term" value="F:hydrolase activity"/>
    <property type="evidence" value="ECO:0007669"/>
    <property type="project" value="UniProtKB-KW"/>
</dbReference>
<dbReference type="Pfam" id="PF00271">
    <property type="entry name" value="Helicase_C"/>
    <property type="match status" value="1"/>
</dbReference>
<feature type="domain" description="Helicase C-terminal" evidence="14">
    <location>
        <begin position="1011"/>
        <end position="1170"/>
    </location>
</feature>
<dbReference type="InterPro" id="IPR013083">
    <property type="entry name" value="Znf_RING/FYVE/PHD"/>
</dbReference>
<evidence type="ECO:0000256" key="1">
    <source>
        <dbReference type="ARBA" id="ARBA00007025"/>
    </source>
</evidence>
<feature type="region of interest" description="Disordered" evidence="11">
    <location>
        <begin position="106"/>
        <end position="133"/>
    </location>
</feature>
<dbReference type="SMART" id="SM00487">
    <property type="entry name" value="DEXDc"/>
    <property type="match status" value="1"/>
</dbReference>
<dbReference type="GO" id="GO:0004386">
    <property type="term" value="F:helicase activity"/>
    <property type="evidence" value="ECO:0007669"/>
    <property type="project" value="UniProtKB-KW"/>
</dbReference>
<feature type="coiled-coil region" evidence="10">
    <location>
        <begin position="37"/>
        <end position="64"/>
    </location>
</feature>
<dbReference type="PANTHER" id="PTHR45626:SF16">
    <property type="entry name" value="ATP-DEPENDENT HELICASE ULS1"/>
    <property type="match status" value="1"/>
</dbReference>
<keyword evidence="5" id="KW-0378">Hydrolase</keyword>
<dbReference type="OrthoDB" id="423559at2759"/>
<dbReference type="InterPro" id="IPR001650">
    <property type="entry name" value="Helicase_C-like"/>
</dbReference>
<dbReference type="CDD" id="cd18008">
    <property type="entry name" value="DEXDc_SHPRH-like"/>
    <property type="match status" value="1"/>
</dbReference>
<dbReference type="STRING" id="78410.A0A0P7BB62"/>
<proteinExistence type="inferred from homology"/>
<evidence type="ECO:0000259" key="13">
    <source>
        <dbReference type="PROSITE" id="PS51192"/>
    </source>
</evidence>
<keyword evidence="2" id="KW-0479">Metal-binding</keyword>
<comment type="caution">
    <text evidence="15">The sequence shown here is derived from an EMBL/GenBank/DDBJ whole genome shotgun (WGS) entry which is preliminary data.</text>
</comment>
<dbReference type="InterPro" id="IPR050628">
    <property type="entry name" value="SNF2_RAD54_helicase_TF"/>
</dbReference>
<dbReference type="PROSITE" id="PS50089">
    <property type="entry name" value="ZF_RING_2"/>
    <property type="match status" value="1"/>
</dbReference>
<dbReference type="InterPro" id="IPR014001">
    <property type="entry name" value="Helicase_ATP-bd"/>
</dbReference>
<dbReference type="InterPro" id="IPR018957">
    <property type="entry name" value="Znf_C3HC4_RING-type"/>
</dbReference>
<dbReference type="Gene3D" id="3.40.50.10810">
    <property type="entry name" value="Tandem AAA-ATPase domain"/>
    <property type="match status" value="1"/>
</dbReference>
<organism evidence="15 16">
    <name type="scientific">Neonectria ditissima</name>
    <dbReference type="NCBI Taxonomy" id="78410"/>
    <lineage>
        <taxon>Eukaryota</taxon>
        <taxon>Fungi</taxon>
        <taxon>Dikarya</taxon>
        <taxon>Ascomycota</taxon>
        <taxon>Pezizomycotina</taxon>
        <taxon>Sordariomycetes</taxon>
        <taxon>Hypocreomycetidae</taxon>
        <taxon>Hypocreales</taxon>
        <taxon>Nectriaceae</taxon>
        <taxon>Neonectria</taxon>
    </lineage>
</organism>
<name>A0A0P7BB62_9HYPO</name>
<evidence type="ECO:0000256" key="3">
    <source>
        <dbReference type="ARBA" id="ARBA00022741"/>
    </source>
</evidence>
<dbReference type="GO" id="GO:0000724">
    <property type="term" value="P:double-strand break repair via homologous recombination"/>
    <property type="evidence" value="ECO:0007669"/>
    <property type="project" value="TreeGrafter"/>
</dbReference>
<dbReference type="SUPFAM" id="SSF52540">
    <property type="entry name" value="P-loop containing nucleoside triphosphate hydrolases"/>
    <property type="match status" value="2"/>
</dbReference>
<sequence length="1178" mass="131953">MDAMDTAPVTDPLDVNGLTEELTIMNVILDSLQDETFEGVEEERRQAHQDIARLTRLLRAARHNQNQNGQEPTLPPPASPAPRAHQALSGPSLEDEALDIPVAMSTPIRNNNTWNDLGSQSLPSRKRNSESASLFAPVGHNKSRRTTPIVAYDPFGPLSQENHNGSQVDVIDLTGDDDDLDSRFFIDEQIKIEKRRKQEKSDHALAELLSSQNTPVPGPSILPTQTNAFTRLMNSQPSGSTNAGPADVVSEPAFEAPDPNPVPVPEPILQMPGGYDPRWDANFPLRQSPQVPAANPVSRRYGGFSTPQLLSQVPQYPLQQPHQGSQEGHGSPMFPFYQNQGPVLGSSPASASSFQTHEGQPRPMAPAFGVPWMSGSRSTPVLPSQGDMGLSAIISRTSQFNYDLGIDGSNNALPERLTDFIQDAYHDPRMTKKDLENLLQNIRPDMDIPERNRDGTPAGLKRPLYPHQELALTWMKKMEEGTNKGGILADDMGLGKTISTLALLLSRPATTRPKTNLIVGPVALIRQWEEELATKTKLSHRLSVFLYHNKKATTEDLLKYDVVLTTYGTIAQELKRLEKFMEENKDRNIDLNDKALAVKCPLLHPNKAKFYRVVLDEAQCIKNKDTKTSKACAKLKATYRWCLTGTPMMNGVLELYSLLNFLQIKPYCKWEQFRKSFGVLFGRNGDPQSVAMDRLRALLKAIMLRRKKNSQLDGKPILKLPAKIEEIVYAELSPDEHDFYSQLEKKSQVQFSKYLRAGSVGKNYSSILVLLLRLRQACCHPHLNLDVDDAASPVSDEDKLELVKALDGMIIERIKGIEAFECPICYDAVQCPTFFVPCGHDSCKECLCRLTDNAATLNLQEGNEGGKVKCPVCRGSFDPAQCFTYETFQKVHMPESIEMAEPDEEASDDDDDDETDSEDFISDDDVDKQGNLKGFIVPDGVSSDDEKPDQKDFDKVKEKKKTKGKGKRKALDIKPSMLKTLRKEAYKNRDAFKKYMRYLRKTWMPAAKVTECMELLKTISETGEKTIIFSQWTLLLDLLEVAMWHEKMAKPERYDGSMSGVNRNIAAHNFRDSKTVKVMLVSLRAGNAGLNLTAASRVIIMDPFWNPYIEMQAVDRAYRIGQQKEVKVYRILTKDTVEDRIVALQEKKKAIVEAALDEAEGMKIGRLSATELRFLFNT</sequence>
<feature type="compositionally biased region" description="Polar residues" evidence="11">
    <location>
        <begin position="318"/>
        <end position="328"/>
    </location>
</feature>
<dbReference type="CDD" id="cd18793">
    <property type="entry name" value="SF2_C_SNF"/>
    <property type="match status" value="1"/>
</dbReference>
<dbReference type="GO" id="GO:0005634">
    <property type="term" value="C:nucleus"/>
    <property type="evidence" value="ECO:0007669"/>
    <property type="project" value="TreeGrafter"/>
</dbReference>
<keyword evidence="6" id="KW-0347">Helicase</keyword>
<evidence type="ECO:0008006" key="17">
    <source>
        <dbReference type="Google" id="ProtNLM"/>
    </source>
</evidence>
<feature type="domain" description="RING-type" evidence="12">
    <location>
        <begin position="822"/>
        <end position="874"/>
    </location>
</feature>
<dbReference type="Pfam" id="PF00097">
    <property type="entry name" value="zf-C3HC4"/>
    <property type="match status" value="1"/>
</dbReference>
<dbReference type="PROSITE" id="PS51194">
    <property type="entry name" value="HELICASE_CTER"/>
    <property type="match status" value="1"/>
</dbReference>
<evidence type="ECO:0000259" key="14">
    <source>
        <dbReference type="PROSITE" id="PS51194"/>
    </source>
</evidence>
<dbReference type="CDD" id="cd16449">
    <property type="entry name" value="RING-HC"/>
    <property type="match status" value="1"/>
</dbReference>
<dbReference type="PROSITE" id="PS51192">
    <property type="entry name" value="HELICASE_ATP_BIND_1"/>
    <property type="match status" value="1"/>
</dbReference>
<dbReference type="Gene3D" id="3.40.50.300">
    <property type="entry name" value="P-loop containing nucleotide triphosphate hydrolases"/>
    <property type="match status" value="2"/>
</dbReference>
<keyword evidence="3" id="KW-0547">Nucleotide-binding</keyword>
<dbReference type="InterPro" id="IPR027417">
    <property type="entry name" value="P-loop_NTPase"/>
</dbReference>
<feature type="region of interest" description="Disordered" evidence="11">
    <location>
        <begin position="64"/>
        <end position="92"/>
    </location>
</feature>
<feature type="domain" description="Helicase ATP-binding" evidence="13">
    <location>
        <begin position="477"/>
        <end position="665"/>
    </location>
</feature>
<dbReference type="PANTHER" id="PTHR45626">
    <property type="entry name" value="TRANSCRIPTION TERMINATION FACTOR 2-RELATED"/>
    <property type="match status" value="1"/>
</dbReference>
<keyword evidence="4 9" id="KW-0863">Zinc-finger</keyword>
<evidence type="ECO:0000256" key="7">
    <source>
        <dbReference type="ARBA" id="ARBA00022833"/>
    </source>
</evidence>
<feature type="compositionally biased region" description="Polar residues" evidence="11">
    <location>
        <begin position="337"/>
        <end position="358"/>
    </location>
</feature>
<feature type="compositionally biased region" description="Polar residues" evidence="11">
    <location>
        <begin position="107"/>
        <end position="123"/>
    </location>
</feature>